<dbReference type="InterPro" id="IPR037401">
    <property type="entry name" value="SnoaL-like"/>
</dbReference>
<proteinExistence type="predicted"/>
<dbReference type="RefSeq" id="WP_061164378.1">
    <property type="nucleotide sequence ID" value="NZ_FCOI02000038.1"/>
</dbReference>
<evidence type="ECO:0000259" key="1">
    <source>
        <dbReference type="Pfam" id="PF12680"/>
    </source>
</evidence>
<evidence type="ECO:0000313" key="3">
    <source>
        <dbReference type="Proteomes" id="UP000054624"/>
    </source>
</evidence>
<dbReference type="AlphaFoldDB" id="A0A158DCP7"/>
<dbReference type="Pfam" id="PF12680">
    <property type="entry name" value="SnoaL_2"/>
    <property type="match status" value="1"/>
</dbReference>
<feature type="domain" description="SnoaL-like" evidence="1">
    <location>
        <begin position="9"/>
        <end position="109"/>
    </location>
</feature>
<protein>
    <recommendedName>
        <fullName evidence="1">SnoaL-like domain-containing protein</fullName>
    </recommendedName>
</protein>
<dbReference type="SUPFAM" id="SSF54427">
    <property type="entry name" value="NTF2-like"/>
    <property type="match status" value="1"/>
</dbReference>
<evidence type="ECO:0000313" key="2">
    <source>
        <dbReference type="EMBL" id="SAK92291.1"/>
    </source>
</evidence>
<dbReference type="Proteomes" id="UP000054624">
    <property type="component" value="Unassembled WGS sequence"/>
</dbReference>
<sequence>MNSPAKLLREMFEEMVLKKDLSRIAHYYSRDFILETNGNIQDYAAFESGHAKVYPTSIRYDVRYDEATWVESEDRVAVRLWIKTQRPDEAPVEFEILLIATFVDGKIHRIWETTYPDWRQVKAFDSYSSQRE</sequence>
<name>A0A158DCP7_9BURK</name>
<gene>
    <name evidence="2" type="ORF">AWB76_06797</name>
</gene>
<dbReference type="InterPro" id="IPR032710">
    <property type="entry name" value="NTF2-like_dom_sf"/>
</dbReference>
<accession>A0A158DCP7</accession>
<dbReference type="Gene3D" id="3.10.450.50">
    <property type="match status" value="1"/>
</dbReference>
<dbReference type="OrthoDB" id="4737690at2"/>
<organism evidence="2 3">
    <name type="scientific">Caballeronia temeraria</name>
    <dbReference type="NCBI Taxonomy" id="1777137"/>
    <lineage>
        <taxon>Bacteria</taxon>
        <taxon>Pseudomonadati</taxon>
        <taxon>Pseudomonadota</taxon>
        <taxon>Betaproteobacteria</taxon>
        <taxon>Burkholderiales</taxon>
        <taxon>Burkholderiaceae</taxon>
        <taxon>Caballeronia</taxon>
    </lineage>
</organism>
<keyword evidence="3" id="KW-1185">Reference proteome</keyword>
<dbReference type="EMBL" id="FCOI02000038">
    <property type="protein sequence ID" value="SAK92291.1"/>
    <property type="molecule type" value="Genomic_DNA"/>
</dbReference>
<reference evidence="3" key="1">
    <citation type="submission" date="2016-01" db="EMBL/GenBank/DDBJ databases">
        <authorList>
            <person name="Peeters Charlotte."/>
        </authorList>
    </citation>
    <scope>NUCLEOTIDE SEQUENCE [LARGE SCALE GENOMIC DNA]</scope>
</reference>